<organism evidence="15 16">
    <name type="scientific">Psychrobacillus faecigallinarum</name>
    <dbReference type="NCBI Taxonomy" id="2762235"/>
    <lineage>
        <taxon>Bacteria</taxon>
        <taxon>Bacillati</taxon>
        <taxon>Bacillota</taxon>
        <taxon>Bacilli</taxon>
        <taxon>Bacillales</taxon>
        <taxon>Bacillaceae</taxon>
        <taxon>Psychrobacillus</taxon>
    </lineage>
</organism>
<name>A0ABR8R730_9BACI</name>
<comment type="similarity">
    <text evidence="11 14">Belongs to the fluoride channel Fluc/FEX (TC 1.A.43) family.</text>
</comment>
<comment type="caution">
    <text evidence="15">The sequence shown here is derived from an EMBL/GenBank/DDBJ whole genome shotgun (WGS) entry which is preliminary data.</text>
</comment>
<keyword evidence="5 14" id="KW-0479">Metal-binding</keyword>
<dbReference type="InterPro" id="IPR003691">
    <property type="entry name" value="FluC"/>
</dbReference>
<keyword evidence="7 14" id="KW-0915">Sodium</keyword>
<evidence type="ECO:0000256" key="7">
    <source>
        <dbReference type="ARBA" id="ARBA00023053"/>
    </source>
</evidence>
<keyword evidence="10 14" id="KW-0407">Ion channel</keyword>
<evidence type="ECO:0000256" key="8">
    <source>
        <dbReference type="ARBA" id="ARBA00023065"/>
    </source>
</evidence>
<dbReference type="PANTHER" id="PTHR28259:SF16">
    <property type="entry name" value="FLUORIDE-SPECIFIC ION CHANNEL FLUC 2"/>
    <property type="match status" value="1"/>
</dbReference>
<comment type="function">
    <text evidence="13 14">Fluoride-specific ion channel. Important for reducing fluoride concentration in the cell, thus reducing its toxicity.</text>
</comment>
<comment type="subcellular location">
    <subcellularLocation>
        <location evidence="1 14">Cell membrane</location>
        <topology evidence="1 14">Multi-pass membrane protein</topology>
    </subcellularLocation>
</comment>
<evidence type="ECO:0000256" key="4">
    <source>
        <dbReference type="ARBA" id="ARBA00022692"/>
    </source>
</evidence>
<evidence type="ECO:0000256" key="5">
    <source>
        <dbReference type="ARBA" id="ARBA00022723"/>
    </source>
</evidence>
<evidence type="ECO:0000256" key="11">
    <source>
        <dbReference type="ARBA" id="ARBA00035120"/>
    </source>
</evidence>
<comment type="catalytic activity">
    <reaction evidence="12">
        <text>fluoride(in) = fluoride(out)</text>
        <dbReference type="Rhea" id="RHEA:76159"/>
        <dbReference type="ChEBI" id="CHEBI:17051"/>
    </reaction>
    <physiologicalReaction direction="left-to-right" evidence="12">
        <dbReference type="Rhea" id="RHEA:76160"/>
    </physiologicalReaction>
</comment>
<reference evidence="15 16" key="1">
    <citation type="submission" date="2020-08" db="EMBL/GenBank/DDBJ databases">
        <title>A Genomic Blueprint of the Chicken Gut Microbiome.</title>
        <authorList>
            <person name="Gilroy R."/>
            <person name="Ravi A."/>
            <person name="Getino M."/>
            <person name="Pursley I."/>
            <person name="Horton D.L."/>
            <person name="Alikhan N.-F."/>
            <person name="Baker D."/>
            <person name="Gharbi K."/>
            <person name="Hall N."/>
            <person name="Watson M."/>
            <person name="Adriaenssens E.M."/>
            <person name="Foster-Nyarko E."/>
            <person name="Jarju S."/>
            <person name="Secka A."/>
            <person name="Antonio M."/>
            <person name="Oren A."/>
            <person name="Chaudhuri R."/>
            <person name="La Ragione R.M."/>
            <person name="Hildebrand F."/>
            <person name="Pallen M.J."/>
        </authorList>
    </citation>
    <scope>NUCLEOTIDE SEQUENCE [LARGE SCALE GENOMIC DNA]</scope>
    <source>
        <strain evidence="15 16">Sa2BUA9</strain>
    </source>
</reference>
<feature type="transmembrane region" description="Helical" evidence="14">
    <location>
        <begin position="6"/>
        <end position="23"/>
    </location>
</feature>
<dbReference type="Proteomes" id="UP000640786">
    <property type="component" value="Unassembled WGS sequence"/>
</dbReference>
<comment type="activity regulation">
    <text evidence="14">Na(+) is not transported, but it plays an essential structural role and its presence is essential for fluoride channel function.</text>
</comment>
<keyword evidence="2 14" id="KW-0813">Transport</keyword>
<feature type="binding site" evidence="14">
    <location>
        <position position="73"/>
    </location>
    <ligand>
        <name>Na(+)</name>
        <dbReference type="ChEBI" id="CHEBI:29101"/>
        <note>structural</note>
    </ligand>
</feature>
<evidence type="ECO:0000256" key="1">
    <source>
        <dbReference type="ARBA" id="ARBA00004651"/>
    </source>
</evidence>
<accession>A0ABR8R730</accession>
<dbReference type="Pfam" id="PF02537">
    <property type="entry name" value="CRCB"/>
    <property type="match status" value="1"/>
</dbReference>
<dbReference type="HAMAP" id="MF_00454">
    <property type="entry name" value="FluC"/>
    <property type="match status" value="1"/>
</dbReference>
<keyword evidence="16" id="KW-1185">Reference proteome</keyword>
<feature type="transmembrane region" description="Helical" evidence="14">
    <location>
        <begin position="35"/>
        <end position="56"/>
    </location>
</feature>
<evidence type="ECO:0000256" key="3">
    <source>
        <dbReference type="ARBA" id="ARBA00022475"/>
    </source>
</evidence>
<proteinExistence type="inferred from homology"/>
<evidence type="ECO:0000256" key="6">
    <source>
        <dbReference type="ARBA" id="ARBA00022989"/>
    </source>
</evidence>
<feature type="binding site" evidence="14">
    <location>
        <position position="70"/>
    </location>
    <ligand>
        <name>Na(+)</name>
        <dbReference type="ChEBI" id="CHEBI:29101"/>
        <note>structural</note>
    </ligand>
</feature>
<dbReference type="EMBL" id="JACSQO010000002">
    <property type="protein sequence ID" value="MBD7943555.1"/>
    <property type="molecule type" value="Genomic_DNA"/>
</dbReference>
<keyword evidence="8 14" id="KW-0406">Ion transport</keyword>
<dbReference type="PANTHER" id="PTHR28259">
    <property type="entry name" value="FLUORIDE EXPORT PROTEIN 1-RELATED"/>
    <property type="match status" value="1"/>
</dbReference>
<evidence type="ECO:0000256" key="13">
    <source>
        <dbReference type="ARBA" id="ARBA00049940"/>
    </source>
</evidence>
<keyword evidence="9 14" id="KW-0472">Membrane</keyword>
<gene>
    <name evidence="14" type="primary">fluC</name>
    <name evidence="14" type="synonym">crcB</name>
    <name evidence="15" type="ORF">H9650_05430</name>
</gene>
<feature type="transmembrane region" description="Helical" evidence="14">
    <location>
        <begin position="62"/>
        <end position="80"/>
    </location>
</feature>
<evidence type="ECO:0000313" key="16">
    <source>
        <dbReference type="Proteomes" id="UP000640786"/>
    </source>
</evidence>
<keyword evidence="3 14" id="KW-1003">Cell membrane</keyword>
<evidence type="ECO:0000256" key="10">
    <source>
        <dbReference type="ARBA" id="ARBA00023303"/>
    </source>
</evidence>
<evidence type="ECO:0000313" key="15">
    <source>
        <dbReference type="EMBL" id="MBD7943555.1"/>
    </source>
</evidence>
<feature type="transmembrane region" description="Helical" evidence="14">
    <location>
        <begin position="92"/>
        <end position="113"/>
    </location>
</feature>
<evidence type="ECO:0000256" key="2">
    <source>
        <dbReference type="ARBA" id="ARBA00022448"/>
    </source>
</evidence>
<protein>
    <recommendedName>
        <fullName evidence="14">Fluoride-specific ion channel FluC</fullName>
    </recommendedName>
</protein>
<dbReference type="RefSeq" id="WP_191696768.1">
    <property type="nucleotide sequence ID" value="NZ_JACSQO010000002.1"/>
</dbReference>
<keyword evidence="6 14" id="KW-1133">Transmembrane helix</keyword>
<evidence type="ECO:0000256" key="12">
    <source>
        <dbReference type="ARBA" id="ARBA00035585"/>
    </source>
</evidence>
<evidence type="ECO:0000256" key="9">
    <source>
        <dbReference type="ARBA" id="ARBA00023136"/>
    </source>
</evidence>
<evidence type="ECO:0000256" key="14">
    <source>
        <dbReference type="HAMAP-Rule" id="MF_00454"/>
    </source>
</evidence>
<sequence length="117" mass="12948">MTLISLIAVGGAGFLGAIIRYYTSEKLNKHTKIPLGTLFVNIIGSFMLGLLCGLHVEGIYYLMIGIGLLGALTTFSTLNVELIKLQKYRRLYYFYFTATYVGGLLVAFIGYMLGKVF</sequence>
<keyword evidence="4 14" id="KW-0812">Transmembrane</keyword>